<feature type="transmembrane region" description="Helical" evidence="1">
    <location>
        <begin position="343"/>
        <end position="361"/>
    </location>
</feature>
<keyword evidence="3" id="KW-1185">Reference proteome</keyword>
<sequence>MKQRIDLFNLVLFIVSPFLSIPSIIYGIVKRSKISLALLAFLFGIVSYLYIPNYSNDKTRYFEIYEMYKYSSFLELFYFYYAQNQDFIFQSMIFFASKMGINAQFVFAIVGIITMGILVFIFSKLYENIPKKFSLVVLVLFLFSLPYTDMLSGIRFMFAVAFVLLAFYQGIILNKKASYIFLILAIFIHFSTLIYIPIFFLLKYFPNKTKLYKIFFFVSFLFFIIPKSFIFSFFDSIGFQNGLQTKGSAYLEGDDFLSNTLSIGSTFTLFVFYFTLIVIFTIYAYLVIYKSDSVFRSIILLLAASMNVFYSVPTIFFRYGLVLVLFFIFLFIYELSVENKKKTLYFFCFLFSINLFINIIYTKDNIVKSIVNADSLFLITILDKEYINFMELID</sequence>
<keyword evidence="1" id="KW-0472">Membrane</keyword>
<feature type="transmembrane region" description="Helical" evidence="1">
    <location>
        <begin position="316"/>
        <end position="336"/>
    </location>
</feature>
<feature type="transmembrane region" description="Helical" evidence="1">
    <location>
        <begin position="267"/>
        <end position="286"/>
    </location>
</feature>
<keyword evidence="1" id="KW-0812">Transmembrane</keyword>
<organism evidence="2 3">
    <name type="scientific">Flavobacterium tiangeerense</name>
    <dbReference type="NCBI Taxonomy" id="459471"/>
    <lineage>
        <taxon>Bacteria</taxon>
        <taxon>Pseudomonadati</taxon>
        <taxon>Bacteroidota</taxon>
        <taxon>Flavobacteriia</taxon>
        <taxon>Flavobacteriales</taxon>
        <taxon>Flavobacteriaceae</taxon>
        <taxon>Flavobacterium</taxon>
    </lineage>
</organism>
<dbReference type="InterPro" id="IPR049458">
    <property type="entry name" value="EpsG-like"/>
</dbReference>
<feature type="transmembrane region" description="Helical" evidence="1">
    <location>
        <begin position="34"/>
        <end position="51"/>
    </location>
</feature>
<evidence type="ECO:0000313" key="3">
    <source>
        <dbReference type="Proteomes" id="UP000317519"/>
    </source>
</evidence>
<dbReference type="RefSeq" id="WP_144894264.1">
    <property type="nucleotide sequence ID" value="NZ_VLKO01000016.1"/>
</dbReference>
<feature type="transmembrane region" description="Helical" evidence="1">
    <location>
        <begin position="214"/>
        <end position="234"/>
    </location>
</feature>
<comment type="caution">
    <text evidence="2">The sequence shown here is derived from an EMBL/GenBank/DDBJ whole genome shotgun (WGS) entry which is preliminary data.</text>
</comment>
<feature type="transmembrane region" description="Helical" evidence="1">
    <location>
        <begin position="154"/>
        <end position="173"/>
    </location>
</feature>
<proteinExistence type="predicted"/>
<dbReference type="Pfam" id="PF14897">
    <property type="entry name" value="EpsG"/>
    <property type="match status" value="1"/>
</dbReference>
<feature type="transmembrane region" description="Helical" evidence="1">
    <location>
        <begin position="101"/>
        <end position="123"/>
    </location>
</feature>
<accession>A0ABY3FJQ6</accession>
<evidence type="ECO:0000313" key="2">
    <source>
        <dbReference type="EMBL" id="TWH99147.1"/>
    </source>
</evidence>
<dbReference type="EMBL" id="VLKO01000016">
    <property type="protein sequence ID" value="TWH99147.1"/>
    <property type="molecule type" value="Genomic_DNA"/>
</dbReference>
<feature type="transmembrane region" description="Helical" evidence="1">
    <location>
        <begin position="129"/>
        <end position="147"/>
    </location>
</feature>
<dbReference type="Proteomes" id="UP000317519">
    <property type="component" value="Unassembled WGS sequence"/>
</dbReference>
<keyword evidence="1" id="KW-1133">Transmembrane helix</keyword>
<feature type="transmembrane region" description="Helical" evidence="1">
    <location>
        <begin position="179"/>
        <end position="202"/>
    </location>
</feature>
<feature type="transmembrane region" description="Helical" evidence="1">
    <location>
        <begin position="7"/>
        <end position="28"/>
    </location>
</feature>
<name>A0ABY3FJQ6_9FLAO</name>
<gene>
    <name evidence="2" type="ORF">IQ05_03142</name>
</gene>
<evidence type="ECO:0000256" key="1">
    <source>
        <dbReference type="SAM" id="Phobius"/>
    </source>
</evidence>
<reference evidence="2 3" key="1">
    <citation type="journal article" date="2015" name="Stand. Genomic Sci.">
        <title>Genomic Encyclopedia of Bacterial and Archaeal Type Strains, Phase III: the genomes of soil and plant-associated and newly described type strains.</title>
        <authorList>
            <person name="Whitman W.B."/>
            <person name="Woyke T."/>
            <person name="Klenk H.P."/>
            <person name="Zhou Y."/>
            <person name="Lilburn T.G."/>
            <person name="Beck B.J."/>
            <person name="De Vos P."/>
            <person name="Vandamme P."/>
            <person name="Eisen J.A."/>
            <person name="Garrity G."/>
            <person name="Hugenholtz P."/>
            <person name="Kyrpides N.C."/>
        </authorList>
    </citation>
    <scope>NUCLEOTIDE SEQUENCE [LARGE SCALE GENOMIC DNA]</scope>
    <source>
        <strain evidence="2 3">CGMCC 1.6847</strain>
    </source>
</reference>
<protein>
    <submittedName>
        <fullName evidence="2">EpsG-like putative glucosyltransferase</fullName>
    </submittedName>
</protein>